<dbReference type="AlphaFoldDB" id="A0AAV9BAS5"/>
<dbReference type="EMBL" id="JAUJYN010000004">
    <property type="protein sequence ID" value="KAK1273582.1"/>
    <property type="molecule type" value="Genomic_DNA"/>
</dbReference>
<evidence type="ECO:0000313" key="2">
    <source>
        <dbReference type="Proteomes" id="UP001179952"/>
    </source>
</evidence>
<dbReference type="Proteomes" id="UP001179952">
    <property type="component" value="Unassembled WGS sequence"/>
</dbReference>
<name>A0AAV9BAS5_ACOGR</name>
<proteinExistence type="predicted"/>
<reference evidence="1" key="1">
    <citation type="journal article" date="2023" name="Nat. Commun.">
        <title>Diploid and tetraploid genomes of Acorus and the evolution of monocots.</title>
        <authorList>
            <person name="Ma L."/>
            <person name="Liu K.W."/>
            <person name="Li Z."/>
            <person name="Hsiao Y.Y."/>
            <person name="Qi Y."/>
            <person name="Fu T."/>
            <person name="Tang G.D."/>
            <person name="Zhang D."/>
            <person name="Sun W.H."/>
            <person name="Liu D.K."/>
            <person name="Li Y."/>
            <person name="Chen G.Z."/>
            <person name="Liu X.D."/>
            <person name="Liao X.Y."/>
            <person name="Jiang Y.T."/>
            <person name="Yu X."/>
            <person name="Hao Y."/>
            <person name="Huang J."/>
            <person name="Zhao X.W."/>
            <person name="Ke S."/>
            <person name="Chen Y.Y."/>
            <person name="Wu W.L."/>
            <person name="Hsu J.L."/>
            <person name="Lin Y.F."/>
            <person name="Huang M.D."/>
            <person name="Li C.Y."/>
            <person name="Huang L."/>
            <person name="Wang Z.W."/>
            <person name="Zhao X."/>
            <person name="Zhong W.Y."/>
            <person name="Peng D.H."/>
            <person name="Ahmad S."/>
            <person name="Lan S."/>
            <person name="Zhang J.S."/>
            <person name="Tsai W.C."/>
            <person name="Van de Peer Y."/>
            <person name="Liu Z.J."/>
        </authorList>
    </citation>
    <scope>NUCLEOTIDE SEQUENCE</scope>
    <source>
        <strain evidence="1">SCP</strain>
    </source>
</reference>
<keyword evidence="2" id="KW-1185">Reference proteome</keyword>
<protein>
    <submittedName>
        <fullName evidence="1">Uncharacterized protein</fullName>
    </submittedName>
</protein>
<reference evidence="1" key="2">
    <citation type="submission" date="2023-06" db="EMBL/GenBank/DDBJ databases">
        <authorList>
            <person name="Ma L."/>
            <person name="Liu K.-W."/>
            <person name="Li Z."/>
            <person name="Hsiao Y.-Y."/>
            <person name="Qi Y."/>
            <person name="Fu T."/>
            <person name="Tang G."/>
            <person name="Zhang D."/>
            <person name="Sun W.-H."/>
            <person name="Liu D.-K."/>
            <person name="Li Y."/>
            <person name="Chen G.-Z."/>
            <person name="Liu X.-D."/>
            <person name="Liao X.-Y."/>
            <person name="Jiang Y.-T."/>
            <person name="Yu X."/>
            <person name="Hao Y."/>
            <person name="Huang J."/>
            <person name="Zhao X.-W."/>
            <person name="Ke S."/>
            <person name="Chen Y.-Y."/>
            <person name="Wu W.-L."/>
            <person name="Hsu J.-L."/>
            <person name="Lin Y.-F."/>
            <person name="Huang M.-D."/>
            <person name="Li C.-Y."/>
            <person name="Huang L."/>
            <person name="Wang Z.-W."/>
            <person name="Zhao X."/>
            <person name="Zhong W.-Y."/>
            <person name="Peng D.-H."/>
            <person name="Ahmad S."/>
            <person name="Lan S."/>
            <person name="Zhang J.-S."/>
            <person name="Tsai W.-C."/>
            <person name="Van De Peer Y."/>
            <person name="Liu Z.-J."/>
        </authorList>
    </citation>
    <scope>NUCLEOTIDE SEQUENCE</scope>
    <source>
        <strain evidence="1">SCP</strain>
        <tissue evidence="1">Leaves</tissue>
    </source>
</reference>
<sequence>MLKDKRRSPLTYTLANALLHRHCFDSYAYNTYFTTFHQKKGTLAHTQTSTYNYQVKI</sequence>
<organism evidence="1 2">
    <name type="scientific">Acorus gramineus</name>
    <name type="common">Dwarf sweet flag</name>
    <dbReference type="NCBI Taxonomy" id="55184"/>
    <lineage>
        <taxon>Eukaryota</taxon>
        <taxon>Viridiplantae</taxon>
        <taxon>Streptophyta</taxon>
        <taxon>Embryophyta</taxon>
        <taxon>Tracheophyta</taxon>
        <taxon>Spermatophyta</taxon>
        <taxon>Magnoliopsida</taxon>
        <taxon>Liliopsida</taxon>
        <taxon>Acoraceae</taxon>
        <taxon>Acorus</taxon>
    </lineage>
</organism>
<gene>
    <name evidence="1" type="ORF">QJS04_geneDACA023531</name>
</gene>
<evidence type="ECO:0000313" key="1">
    <source>
        <dbReference type="EMBL" id="KAK1273582.1"/>
    </source>
</evidence>
<accession>A0AAV9BAS5</accession>
<comment type="caution">
    <text evidence="1">The sequence shown here is derived from an EMBL/GenBank/DDBJ whole genome shotgun (WGS) entry which is preliminary data.</text>
</comment>